<evidence type="ECO:0000313" key="2">
    <source>
        <dbReference type="Proteomes" id="UP000002949"/>
    </source>
</evidence>
<reference evidence="1 2" key="1">
    <citation type="journal article" date="2012" name="J. Bacteriol.">
        <title>Draft Genome Sequence of Plant Growth-Promoting Rhizobium Mesorhizobium amorphae, Isolated from Zinc-Lead Mine Tailings.</title>
        <authorList>
            <person name="Hao X."/>
            <person name="Lin Y."/>
            <person name="Johnstone L."/>
            <person name="Baltrus D.A."/>
            <person name="Miller S.J."/>
            <person name="Wei G."/>
            <person name="Rensing C."/>
        </authorList>
    </citation>
    <scope>NUCLEOTIDE SEQUENCE [LARGE SCALE GENOMIC DNA]</scope>
    <source>
        <strain evidence="1 2">CCNWGS0123</strain>
    </source>
</reference>
<dbReference type="Proteomes" id="UP000002949">
    <property type="component" value="Unassembled WGS sequence"/>
</dbReference>
<dbReference type="AlphaFoldDB" id="G6YCC8"/>
<evidence type="ECO:0000313" key="1">
    <source>
        <dbReference type="EMBL" id="EHH10607.1"/>
    </source>
</evidence>
<dbReference type="STRING" id="1082933.A6B35_28410"/>
<sequence>MPRPKTKRRRNKVAEVQAILRDLKFSPDGRHDFADQVMAHLRPDNLVVIMRALMLLSDYHPDVEMKFRQFITARCREWVAEMMQMPEFERWRASSTSMRAMGIEPSPELLATEARIRFLAARELERRGMGHLIPRVH</sequence>
<name>G6YCC8_9HYPH</name>
<proteinExistence type="predicted"/>
<dbReference type="PATRIC" id="fig|1082933.3.peg.3522"/>
<keyword evidence="2" id="KW-1185">Reference proteome</keyword>
<gene>
    <name evidence="1" type="ORF">MEA186_18048</name>
</gene>
<dbReference type="KEGG" id="mamo:A6B35_28410"/>
<accession>G6YCC8</accession>
<protein>
    <submittedName>
        <fullName evidence="1">Uncharacterized protein</fullName>
    </submittedName>
</protein>
<organism evidence="1 2">
    <name type="scientific">Mesorhizobium amorphae CCNWGS0123</name>
    <dbReference type="NCBI Taxonomy" id="1082933"/>
    <lineage>
        <taxon>Bacteria</taxon>
        <taxon>Pseudomonadati</taxon>
        <taxon>Pseudomonadota</taxon>
        <taxon>Alphaproteobacteria</taxon>
        <taxon>Hyphomicrobiales</taxon>
        <taxon>Phyllobacteriaceae</taxon>
        <taxon>Mesorhizobium</taxon>
    </lineage>
</organism>
<dbReference type="EMBL" id="AGSN01000126">
    <property type="protein sequence ID" value="EHH10607.1"/>
    <property type="molecule type" value="Genomic_DNA"/>
</dbReference>